<evidence type="ECO:0000256" key="2">
    <source>
        <dbReference type="ARBA" id="ARBA00005011"/>
    </source>
</evidence>
<evidence type="ECO:0000313" key="10">
    <source>
        <dbReference type="EMBL" id="KOA19953.1"/>
    </source>
</evidence>
<evidence type="ECO:0000313" key="11">
    <source>
        <dbReference type="Proteomes" id="UP000037043"/>
    </source>
</evidence>
<comment type="pathway">
    <text evidence="2 8">Amino-acid biosynthesis; L-histidine biosynthesis; L-histidine from 5-phospho-alpha-D-ribose 1-diphosphate: step 7/9.</text>
</comment>
<comment type="catalytic activity">
    <reaction evidence="7 8">
        <text>L-histidinol phosphate + 2-oxoglutarate = 3-(imidazol-4-yl)-2-oxopropyl phosphate + L-glutamate</text>
        <dbReference type="Rhea" id="RHEA:23744"/>
        <dbReference type="ChEBI" id="CHEBI:16810"/>
        <dbReference type="ChEBI" id="CHEBI:29985"/>
        <dbReference type="ChEBI" id="CHEBI:57766"/>
        <dbReference type="ChEBI" id="CHEBI:57980"/>
        <dbReference type="EC" id="2.6.1.9"/>
    </reaction>
</comment>
<dbReference type="GO" id="GO:0000105">
    <property type="term" value="P:L-histidine biosynthetic process"/>
    <property type="evidence" value="ECO:0007669"/>
    <property type="project" value="UniProtKB-UniRule"/>
</dbReference>
<feature type="modified residue" description="N6-(pyridoxal phosphate)lysine" evidence="8">
    <location>
        <position position="210"/>
    </location>
</feature>
<dbReference type="STRING" id="36844.SAMN04488501_12139"/>
<dbReference type="InterPro" id="IPR004839">
    <property type="entry name" value="Aminotransferase_I/II_large"/>
</dbReference>
<dbReference type="CDD" id="cd00609">
    <property type="entry name" value="AAT_like"/>
    <property type="match status" value="1"/>
</dbReference>
<dbReference type="GO" id="GO:0004400">
    <property type="term" value="F:histidinol-phosphate transaminase activity"/>
    <property type="evidence" value="ECO:0007669"/>
    <property type="project" value="UniProtKB-UniRule"/>
</dbReference>
<comment type="similarity">
    <text evidence="8">Belongs to the class-II pyridoxal-phosphate-dependent aminotransferase family. Histidinol-phosphate aminotransferase subfamily.</text>
</comment>
<sequence length="357" mass="40621">MSKYWSAIANSMEPYVCGEQPKDKKYIKLNTNESPYPPSPKVLQGIKDAANSDLRLYPDPKCDALRETIAKYYNLNKDEVFVGNGSDEVLAFSFLTFFNTDETVVFPDITYSFYPVYAQLYNIKYRLAKLEDDFSIPVNEFMTKNGGVIIPNPNAPTAKHMDIDAIRKILDYNSEKVVIIDEAYIDFGGTSAVSLIKEYPNLLVIQTLSKSRSLAGIRIGFALGQKELIDGLNTIKNSFNSYTIDRVAAIAAVKAIEDEDYFKECVSKIINTRETVTEQLTNMGFKVVPSKANFIFVTHPLFKASELFAKLREKAVLVRYFNKPRIDNYLRISIGSEEEMKLFIERLQRIVTEMENN</sequence>
<evidence type="ECO:0000256" key="5">
    <source>
        <dbReference type="ARBA" id="ARBA00022679"/>
    </source>
</evidence>
<dbReference type="PANTHER" id="PTHR43643:SF3">
    <property type="entry name" value="HISTIDINOL-PHOSPHATE AMINOTRANSFERASE"/>
    <property type="match status" value="1"/>
</dbReference>
<evidence type="ECO:0000256" key="4">
    <source>
        <dbReference type="ARBA" id="ARBA00022576"/>
    </source>
</evidence>
<dbReference type="PROSITE" id="PS00599">
    <property type="entry name" value="AA_TRANSFER_CLASS_2"/>
    <property type="match status" value="1"/>
</dbReference>
<comment type="caution">
    <text evidence="10">The sequence shown here is derived from an EMBL/GenBank/DDBJ whole genome shotgun (WGS) entry which is preliminary data.</text>
</comment>
<evidence type="ECO:0000256" key="8">
    <source>
        <dbReference type="HAMAP-Rule" id="MF_01023"/>
    </source>
</evidence>
<dbReference type="InterPro" id="IPR005861">
    <property type="entry name" value="HisP_aminotrans"/>
</dbReference>
<dbReference type="SUPFAM" id="SSF53383">
    <property type="entry name" value="PLP-dependent transferases"/>
    <property type="match status" value="1"/>
</dbReference>
<dbReference type="PANTHER" id="PTHR43643">
    <property type="entry name" value="HISTIDINOL-PHOSPHATE AMINOTRANSFERASE 2"/>
    <property type="match status" value="1"/>
</dbReference>
<keyword evidence="5 8" id="KW-0808">Transferase</keyword>
<keyword evidence="11" id="KW-1185">Reference proteome</keyword>
<dbReference type="InterPro" id="IPR015424">
    <property type="entry name" value="PyrdxlP-dep_Trfase"/>
</dbReference>
<dbReference type="Proteomes" id="UP000037043">
    <property type="component" value="Unassembled WGS sequence"/>
</dbReference>
<gene>
    <name evidence="8 10" type="primary">hisC</name>
    <name evidence="10" type="ORF">CLHOM_20430</name>
</gene>
<protein>
    <recommendedName>
        <fullName evidence="8">Histidinol-phosphate aminotransferase</fullName>
        <ecNumber evidence="8">2.6.1.9</ecNumber>
    </recommendedName>
    <alternativeName>
        <fullName evidence="8">Imidazole acetol-phosphate transaminase</fullName>
    </alternativeName>
</protein>
<proteinExistence type="inferred from homology"/>
<dbReference type="UniPathway" id="UPA00031">
    <property type="reaction ID" value="UER00012"/>
</dbReference>
<dbReference type="InterPro" id="IPR001917">
    <property type="entry name" value="Aminotrans_II_pyridoxalP_BS"/>
</dbReference>
<comment type="cofactor">
    <cofactor evidence="1 8">
        <name>pyridoxal 5'-phosphate</name>
        <dbReference type="ChEBI" id="CHEBI:597326"/>
    </cofactor>
</comment>
<dbReference type="GO" id="GO:0030170">
    <property type="term" value="F:pyridoxal phosphate binding"/>
    <property type="evidence" value="ECO:0007669"/>
    <property type="project" value="InterPro"/>
</dbReference>
<name>A0A0L6ZAY3_9CLOT</name>
<dbReference type="HAMAP" id="MF_01023">
    <property type="entry name" value="HisC_aminotrans_2"/>
    <property type="match status" value="1"/>
</dbReference>
<keyword evidence="6 8" id="KW-0663">Pyridoxal phosphate</keyword>
<dbReference type="PATRIC" id="fig|1121318.3.peg.2064"/>
<comment type="subunit">
    <text evidence="3 8">Homodimer.</text>
</comment>
<reference evidence="11" key="1">
    <citation type="submission" date="2015-08" db="EMBL/GenBank/DDBJ databases">
        <title>Genome sequence of the strict anaerobe Clostridium homopropionicum LuHBu1 (DSM 5847T).</title>
        <authorList>
            <person name="Poehlein A."/>
            <person name="Beck M."/>
            <person name="Schiel-Bengelsdorf B."/>
            <person name="Bengelsdorf F.R."/>
            <person name="Daniel R."/>
            <person name="Duerre P."/>
        </authorList>
    </citation>
    <scope>NUCLEOTIDE SEQUENCE [LARGE SCALE GENOMIC DNA]</scope>
    <source>
        <strain evidence="11">DSM 5847</strain>
    </source>
</reference>
<dbReference type="AlphaFoldDB" id="A0A0L6ZAY3"/>
<dbReference type="Pfam" id="PF00155">
    <property type="entry name" value="Aminotran_1_2"/>
    <property type="match status" value="1"/>
</dbReference>
<evidence type="ECO:0000256" key="1">
    <source>
        <dbReference type="ARBA" id="ARBA00001933"/>
    </source>
</evidence>
<dbReference type="Gene3D" id="3.90.1150.10">
    <property type="entry name" value="Aspartate Aminotransferase, domain 1"/>
    <property type="match status" value="1"/>
</dbReference>
<dbReference type="InterPro" id="IPR015421">
    <property type="entry name" value="PyrdxlP-dep_Trfase_major"/>
</dbReference>
<dbReference type="NCBIfam" id="TIGR01141">
    <property type="entry name" value="hisC"/>
    <property type="match status" value="1"/>
</dbReference>
<organism evidence="10 11">
    <name type="scientific">Clostridium homopropionicum DSM 5847</name>
    <dbReference type="NCBI Taxonomy" id="1121318"/>
    <lineage>
        <taxon>Bacteria</taxon>
        <taxon>Bacillati</taxon>
        <taxon>Bacillota</taxon>
        <taxon>Clostridia</taxon>
        <taxon>Eubacteriales</taxon>
        <taxon>Clostridiaceae</taxon>
        <taxon>Clostridium</taxon>
    </lineage>
</organism>
<evidence type="ECO:0000259" key="9">
    <source>
        <dbReference type="Pfam" id="PF00155"/>
    </source>
</evidence>
<dbReference type="RefSeq" id="WP_052221572.1">
    <property type="nucleotide sequence ID" value="NZ_LHUR01000022.1"/>
</dbReference>
<evidence type="ECO:0000256" key="7">
    <source>
        <dbReference type="ARBA" id="ARBA00047481"/>
    </source>
</evidence>
<feature type="domain" description="Aminotransferase class I/classII large" evidence="9">
    <location>
        <begin position="25"/>
        <end position="347"/>
    </location>
</feature>
<dbReference type="InterPro" id="IPR050106">
    <property type="entry name" value="HistidinolP_aminotransfase"/>
</dbReference>
<dbReference type="InterPro" id="IPR015422">
    <property type="entry name" value="PyrdxlP-dep_Trfase_small"/>
</dbReference>
<evidence type="ECO:0000256" key="3">
    <source>
        <dbReference type="ARBA" id="ARBA00011738"/>
    </source>
</evidence>
<dbReference type="EC" id="2.6.1.9" evidence="8"/>
<keyword evidence="8" id="KW-0028">Amino-acid biosynthesis</keyword>
<dbReference type="Gene3D" id="3.40.640.10">
    <property type="entry name" value="Type I PLP-dependent aspartate aminotransferase-like (Major domain)"/>
    <property type="match status" value="1"/>
</dbReference>
<dbReference type="EMBL" id="LHUR01000022">
    <property type="protein sequence ID" value="KOA19953.1"/>
    <property type="molecule type" value="Genomic_DNA"/>
</dbReference>
<keyword evidence="8" id="KW-0368">Histidine biosynthesis</keyword>
<accession>A0A0L6ZAY3</accession>
<keyword evidence="4 8" id="KW-0032">Aminotransferase</keyword>
<evidence type="ECO:0000256" key="6">
    <source>
        <dbReference type="ARBA" id="ARBA00022898"/>
    </source>
</evidence>